<dbReference type="STRING" id="52441.SAMN05216302_101286"/>
<accession>A0A1I4BNQ0</accession>
<dbReference type="RefSeq" id="WP_090699448.1">
    <property type="nucleotide sequence ID" value="NZ_FOSP01000012.1"/>
</dbReference>
<evidence type="ECO:0000313" key="3">
    <source>
        <dbReference type="Proteomes" id="UP000199533"/>
    </source>
</evidence>
<evidence type="ECO:0000313" key="2">
    <source>
        <dbReference type="EMBL" id="SFK69481.1"/>
    </source>
</evidence>
<reference evidence="3" key="1">
    <citation type="submission" date="2016-10" db="EMBL/GenBank/DDBJ databases">
        <authorList>
            <person name="Varghese N."/>
            <person name="Submissions S."/>
        </authorList>
    </citation>
    <scope>NUCLEOTIDE SEQUENCE [LARGE SCALE GENOMIC DNA]</scope>
    <source>
        <strain evidence="3">Nm69</strain>
    </source>
</reference>
<proteinExistence type="predicted"/>
<evidence type="ECO:0008006" key="4">
    <source>
        <dbReference type="Google" id="ProtNLM"/>
    </source>
</evidence>
<protein>
    <recommendedName>
        <fullName evidence="4">Replication initiation factor</fullName>
    </recommendedName>
</protein>
<keyword evidence="3" id="KW-1185">Reference proteome</keyword>
<gene>
    <name evidence="2" type="ORF">SAMN05216302_101286</name>
</gene>
<evidence type="ECO:0000256" key="1">
    <source>
        <dbReference type="SAM" id="MobiDB-lite"/>
    </source>
</evidence>
<sequence>MNARLIVSPDDLTSKQTRTAEALQCTTSASEVVQCNSEVESDLTDALHQSESSPQGTPPSNTVPNNCNNTEYFKLLRFGVDSLYLSYPGEILPEVDDELKELKQIAQSPEPHQQVKAQYPVDDHIFEVKDKGKGFFLYRLQDNAYHIQLSRSRSLPFAYVQLSSEYLTYRRPLEAEKALRRVLDQLGTVHESANVSRIDLFVDFVSSENMESWNRHAWVTRASAINAYSIEREFSGWTIGAGGVISCRLYDKTLEINKQSKKFYLHELWKKTGWNGQDKVWRLEFQLKREVLTQKNLSKLAEVLDNLNGLWSYATTEWLRLTLPNLDDQTRSRWPVHPLWGYLSSVDWQTDGGPLSSRFNNARMPGDDWLCRNGFSALVSFMAREGIQDFDAGVEAFKATLYGYHERKSFYLGLTFDDYVQEKIAIKARQFNSILNKTEADEQARLDKLAREYRKQSEGS</sequence>
<feature type="region of interest" description="Disordered" evidence="1">
    <location>
        <begin position="40"/>
        <end position="65"/>
    </location>
</feature>
<dbReference type="Proteomes" id="UP000199533">
    <property type="component" value="Unassembled WGS sequence"/>
</dbReference>
<name>A0A1I4BNQ0_9PROT</name>
<dbReference type="OrthoDB" id="5396022at2"/>
<organism evidence="2 3">
    <name type="scientific">Nitrosomonas aestuarii</name>
    <dbReference type="NCBI Taxonomy" id="52441"/>
    <lineage>
        <taxon>Bacteria</taxon>
        <taxon>Pseudomonadati</taxon>
        <taxon>Pseudomonadota</taxon>
        <taxon>Betaproteobacteria</taxon>
        <taxon>Nitrosomonadales</taxon>
        <taxon>Nitrosomonadaceae</taxon>
        <taxon>Nitrosomonas</taxon>
    </lineage>
</organism>
<dbReference type="AlphaFoldDB" id="A0A1I4BNQ0"/>
<feature type="compositionally biased region" description="Polar residues" evidence="1">
    <location>
        <begin position="47"/>
        <end position="65"/>
    </location>
</feature>
<dbReference type="EMBL" id="FOSP01000012">
    <property type="protein sequence ID" value="SFK69481.1"/>
    <property type="molecule type" value="Genomic_DNA"/>
</dbReference>